<keyword evidence="3" id="KW-0804">Transcription</keyword>
<evidence type="ECO:0000256" key="1">
    <source>
        <dbReference type="ARBA" id="ARBA00009437"/>
    </source>
</evidence>
<evidence type="ECO:0000313" key="5">
    <source>
        <dbReference type="EMBL" id="SHO50915.1"/>
    </source>
</evidence>
<name>A0A1M7YE58_9BACT</name>
<dbReference type="Pfam" id="PF03466">
    <property type="entry name" value="LysR_substrate"/>
    <property type="match status" value="1"/>
</dbReference>
<dbReference type="PANTHER" id="PTHR30126:SF64">
    <property type="entry name" value="HTH-TYPE TRANSCRIPTIONAL REGULATOR CITR"/>
    <property type="match status" value="1"/>
</dbReference>
<evidence type="ECO:0000313" key="6">
    <source>
        <dbReference type="Proteomes" id="UP000184603"/>
    </source>
</evidence>
<dbReference type="Gene3D" id="3.40.190.290">
    <property type="match status" value="1"/>
</dbReference>
<organism evidence="5 6">
    <name type="scientific">Desulfopila aestuarii DSM 18488</name>
    <dbReference type="NCBI Taxonomy" id="1121416"/>
    <lineage>
        <taxon>Bacteria</taxon>
        <taxon>Pseudomonadati</taxon>
        <taxon>Thermodesulfobacteriota</taxon>
        <taxon>Desulfobulbia</taxon>
        <taxon>Desulfobulbales</taxon>
        <taxon>Desulfocapsaceae</taxon>
        <taxon>Desulfopila</taxon>
    </lineage>
</organism>
<gene>
    <name evidence="5" type="ORF">SAMN02745220_03703</name>
</gene>
<reference evidence="5 6" key="1">
    <citation type="submission" date="2016-12" db="EMBL/GenBank/DDBJ databases">
        <authorList>
            <person name="Song W.-J."/>
            <person name="Kurnit D.M."/>
        </authorList>
    </citation>
    <scope>NUCLEOTIDE SEQUENCE [LARGE SCALE GENOMIC DNA]</scope>
    <source>
        <strain evidence="5 6">DSM 18488</strain>
    </source>
</reference>
<dbReference type="Proteomes" id="UP000184603">
    <property type="component" value="Unassembled WGS sequence"/>
</dbReference>
<dbReference type="OrthoDB" id="9808620at2"/>
<dbReference type="GO" id="GO:0000976">
    <property type="term" value="F:transcription cis-regulatory region binding"/>
    <property type="evidence" value="ECO:0007669"/>
    <property type="project" value="TreeGrafter"/>
</dbReference>
<evidence type="ECO:0000259" key="4">
    <source>
        <dbReference type="Pfam" id="PF03466"/>
    </source>
</evidence>
<keyword evidence="5" id="KW-0238">DNA-binding</keyword>
<dbReference type="AlphaFoldDB" id="A0A1M7YE58"/>
<dbReference type="CDD" id="cd08420">
    <property type="entry name" value="PBP2_CysL_like"/>
    <property type="match status" value="1"/>
</dbReference>
<dbReference type="GO" id="GO:0006355">
    <property type="term" value="P:regulation of DNA-templated transcription"/>
    <property type="evidence" value="ECO:0007669"/>
    <property type="project" value="TreeGrafter"/>
</dbReference>
<comment type="similarity">
    <text evidence="1">Belongs to the LysR transcriptional regulatory family.</text>
</comment>
<protein>
    <submittedName>
        <fullName evidence="5">DNA-binding transcriptional regulator, LysR family</fullName>
    </submittedName>
</protein>
<evidence type="ECO:0000256" key="3">
    <source>
        <dbReference type="ARBA" id="ARBA00023163"/>
    </source>
</evidence>
<dbReference type="InterPro" id="IPR005119">
    <property type="entry name" value="LysR_subst-bd"/>
</dbReference>
<keyword evidence="6" id="KW-1185">Reference proteome</keyword>
<dbReference type="SUPFAM" id="SSF53850">
    <property type="entry name" value="Periplasmic binding protein-like II"/>
    <property type="match status" value="1"/>
</dbReference>
<dbReference type="PANTHER" id="PTHR30126">
    <property type="entry name" value="HTH-TYPE TRANSCRIPTIONAL REGULATOR"/>
    <property type="match status" value="1"/>
</dbReference>
<keyword evidence="2" id="KW-0805">Transcription regulation</keyword>
<proteinExistence type="inferred from homology"/>
<dbReference type="STRING" id="1121416.SAMN02745220_03703"/>
<dbReference type="EMBL" id="FRFE01000021">
    <property type="protein sequence ID" value="SHO50915.1"/>
    <property type="molecule type" value="Genomic_DNA"/>
</dbReference>
<accession>A0A1M7YE58</accession>
<sequence>MPTKEAEVLYPRTLAILEDLQKLEDDLAMVGQSVSGELIIGASTIPGAYILPSIASSFKSRYPGISFEIRIEDSARIIDSLLANELLIAFVGAKTVARKVKYEPFVEDELILVCAGDNPLPPKITPENLTELPFIFRESGSGTRKNIETFLAQKKIGVDELNIVAVLGSSTAVKEAVKADLGVSILSRYAVQDELAAGSVREVKIHGLTMGRMLYIATATKRTLPHHYQIFLNFIAKTTSG</sequence>
<feature type="domain" description="LysR substrate-binding" evidence="4">
    <location>
        <begin position="32"/>
        <end position="237"/>
    </location>
</feature>
<evidence type="ECO:0000256" key="2">
    <source>
        <dbReference type="ARBA" id="ARBA00023015"/>
    </source>
</evidence>